<dbReference type="Gene3D" id="1.20.1280.50">
    <property type="match status" value="1"/>
</dbReference>
<dbReference type="GO" id="GO:0019005">
    <property type="term" value="C:SCF ubiquitin ligase complex"/>
    <property type="evidence" value="ECO:0007669"/>
    <property type="project" value="InterPro"/>
</dbReference>
<sequence length="200" mass="21965">MKRPSIEVSGGGSGELLLDEDNNKRSRSGGVYIEAVAPEEEGPLAVAELGEDLVLEVLKRADAWTLGRAACVSRRWRRLAEDEGLWEAACTRDWVKVPCGKQQLRSVVLALGGFRRLHSLYILPFLAPSARRPGSGSLALALQPPVSGRSRHQPRWGKDEVQLSLSLLSIGFFEKMNPNTITRRLGGGFMDNAWAQSSEE</sequence>
<dbReference type="InterPro" id="IPR044184">
    <property type="entry name" value="SNE/GID2"/>
</dbReference>
<feature type="region of interest" description="Disordered" evidence="7">
    <location>
        <begin position="1"/>
        <end position="22"/>
    </location>
</feature>
<keyword evidence="3" id="KW-0833">Ubl conjugation pathway</keyword>
<evidence type="ECO:0000256" key="5">
    <source>
        <dbReference type="ARBA" id="ARBA00023242"/>
    </source>
</evidence>
<keyword evidence="10" id="KW-1185">Reference proteome</keyword>
<comment type="subcellular location">
    <subcellularLocation>
        <location evidence="1">Nucleus</location>
    </subcellularLocation>
</comment>
<accession>A0A8J5FMF7</accession>
<proteinExistence type="predicted"/>
<evidence type="ECO:0000313" key="10">
    <source>
        <dbReference type="Proteomes" id="UP000734854"/>
    </source>
</evidence>
<dbReference type="FunFam" id="1.20.1280.50:FF:000067">
    <property type="entry name" value="F-box protein GID2"/>
    <property type="match status" value="1"/>
</dbReference>
<evidence type="ECO:0000256" key="1">
    <source>
        <dbReference type="ARBA" id="ARBA00004123"/>
    </source>
</evidence>
<dbReference type="InterPro" id="IPR036047">
    <property type="entry name" value="F-box-like_dom_sf"/>
</dbReference>
<dbReference type="GO" id="GO:0005634">
    <property type="term" value="C:nucleus"/>
    <property type="evidence" value="ECO:0007669"/>
    <property type="project" value="UniProtKB-SubCell"/>
</dbReference>
<name>A0A8J5FMF7_ZINOF</name>
<evidence type="ECO:0000313" key="9">
    <source>
        <dbReference type="EMBL" id="KAG6490453.1"/>
    </source>
</evidence>
<dbReference type="Proteomes" id="UP000734854">
    <property type="component" value="Unassembled WGS sequence"/>
</dbReference>
<dbReference type="InterPro" id="IPR001810">
    <property type="entry name" value="F-box_dom"/>
</dbReference>
<comment type="pathway">
    <text evidence="2">Protein modification; protein ubiquitination.</text>
</comment>
<evidence type="ECO:0000256" key="4">
    <source>
        <dbReference type="ARBA" id="ARBA00022941"/>
    </source>
</evidence>
<protein>
    <recommendedName>
        <fullName evidence="6">F-box protein GID2</fullName>
    </recommendedName>
</protein>
<dbReference type="CDD" id="cd22151">
    <property type="entry name" value="F-box_AtGID2-like"/>
    <property type="match status" value="1"/>
</dbReference>
<dbReference type="SMART" id="SM00256">
    <property type="entry name" value="FBOX"/>
    <property type="match status" value="1"/>
</dbReference>
<evidence type="ECO:0000259" key="8">
    <source>
        <dbReference type="PROSITE" id="PS50181"/>
    </source>
</evidence>
<dbReference type="SUPFAM" id="SSF81383">
    <property type="entry name" value="F-box domain"/>
    <property type="match status" value="1"/>
</dbReference>
<gene>
    <name evidence="9" type="ORF">ZIOFF_051750</name>
</gene>
<dbReference type="PANTHER" id="PTHR47750">
    <property type="entry name" value="F-BOX PROTEIN SNE"/>
    <property type="match status" value="1"/>
</dbReference>
<evidence type="ECO:0000256" key="2">
    <source>
        <dbReference type="ARBA" id="ARBA00004906"/>
    </source>
</evidence>
<evidence type="ECO:0000256" key="7">
    <source>
        <dbReference type="SAM" id="MobiDB-lite"/>
    </source>
</evidence>
<dbReference type="AlphaFoldDB" id="A0A8J5FMF7"/>
<organism evidence="9 10">
    <name type="scientific">Zingiber officinale</name>
    <name type="common">Ginger</name>
    <name type="synonym">Amomum zingiber</name>
    <dbReference type="NCBI Taxonomy" id="94328"/>
    <lineage>
        <taxon>Eukaryota</taxon>
        <taxon>Viridiplantae</taxon>
        <taxon>Streptophyta</taxon>
        <taxon>Embryophyta</taxon>
        <taxon>Tracheophyta</taxon>
        <taxon>Spermatophyta</taxon>
        <taxon>Magnoliopsida</taxon>
        <taxon>Liliopsida</taxon>
        <taxon>Zingiberales</taxon>
        <taxon>Zingiberaceae</taxon>
        <taxon>Zingiber</taxon>
    </lineage>
</organism>
<feature type="domain" description="F-box" evidence="8">
    <location>
        <begin position="43"/>
        <end position="89"/>
    </location>
</feature>
<dbReference type="PANTHER" id="PTHR47750:SF7">
    <property type="entry name" value="F-BOX PROTEIN"/>
    <property type="match status" value="1"/>
</dbReference>
<evidence type="ECO:0000256" key="6">
    <source>
        <dbReference type="ARBA" id="ARBA00069742"/>
    </source>
</evidence>
<dbReference type="Pfam" id="PF12937">
    <property type="entry name" value="F-box-like"/>
    <property type="match status" value="1"/>
</dbReference>
<keyword evidence="5" id="KW-0539">Nucleus</keyword>
<keyword evidence="4" id="KW-0939">Gibberellin signaling pathway</keyword>
<evidence type="ECO:0000256" key="3">
    <source>
        <dbReference type="ARBA" id="ARBA00022786"/>
    </source>
</evidence>
<dbReference type="GO" id="GO:0009937">
    <property type="term" value="P:regulation of gibberellic acid mediated signaling pathway"/>
    <property type="evidence" value="ECO:0007669"/>
    <property type="project" value="InterPro"/>
</dbReference>
<dbReference type="GO" id="GO:0009740">
    <property type="term" value="P:gibberellic acid mediated signaling pathway"/>
    <property type="evidence" value="ECO:0007669"/>
    <property type="project" value="UniProtKB-KW"/>
</dbReference>
<dbReference type="EMBL" id="JACMSC010000014">
    <property type="protein sequence ID" value="KAG6490453.1"/>
    <property type="molecule type" value="Genomic_DNA"/>
</dbReference>
<dbReference type="PROSITE" id="PS50181">
    <property type="entry name" value="FBOX"/>
    <property type="match status" value="1"/>
</dbReference>
<reference evidence="9 10" key="1">
    <citation type="submission" date="2020-08" db="EMBL/GenBank/DDBJ databases">
        <title>Plant Genome Project.</title>
        <authorList>
            <person name="Zhang R.-G."/>
        </authorList>
    </citation>
    <scope>NUCLEOTIDE SEQUENCE [LARGE SCALE GENOMIC DNA]</scope>
    <source>
        <tissue evidence="9">Rhizome</tissue>
    </source>
</reference>
<comment type="caution">
    <text evidence="9">The sequence shown here is derived from an EMBL/GenBank/DDBJ whole genome shotgun (WGS) entry which is preliminary data.</text>
</comment>